<evidence type="ECO:0000313" key="6">
    <source>
        <dbReference type="Proteomes" id="UP000002320"/>
    </source>
</evidence>
<dbReference type="Gene3D" id="3.30.420.80">
    <property type="entry name" value="Ribosomal protein S11"/>
    <property type="match status" value="1"/>
</dbReference>
<evidence type="ECO:0000313" key="4">
    <source>
        <dbReference type="EMBL" id="EDS29656.1"/>
    </source>
</evidence>
<dbReference type="KEGG" id="cqu:CpipJ_CPIJ006741"/>
<dbReference type="VEuPathDB" id="VectorBase:CPIJ006741"/>
<evidence type="ECO:0000256" key="1">
    <source>
        <dbReference type="ARBA" id="ARBA00022980"/>
    </source>
</evidence>
<dbReference type="GO" id="GO:0006412">
    <property type="term" value="P:translation"/>
    <property type="evidence" value="ECO:0007669"/>
    <property type="project" value="InterPro"/>
</dbReference>
<sequence length="157" mass="16342">MFQSTNGGKGKSLGITSLHMKLRAAGGTCTKTPGPGAQSVLGALALVLLALFATPGAADTKSHRYHVAEACSPFICDAKGVKPGVQYCAPGGSRYADVSCSCKKKGIACASCFVKQTHACAKGHVFNFKTGTCAPDSATSRKPCEDYWRTNPPRNRG</sequence>
<accession>B0WK82</accession>
<name>B0WK82_CULQU</name>
<dbReference type="EnsemblMetazoa" id="CPIJ006741-RA">
    <property type="protein sequence ID" value="CPIJ006741-PA"/>
    <property type="gene ID" value="CPIJ006741"/>
</dbReference>
<dbReference type="STRING" id="7176.B0WK82"/>
<evidence type="ECO:0000313" key="5">
    <source>
        <dbReference type="EnsemblMetazoa" id="CPIJ006741-PA"/>
    </source>
</evidence>
<reference evidence="4" key="1">
    <citation type="submission" date="2007-03" db="EMBL/GenBank/DDBJ databases">
        <title>Annotation of Culex pipiens quinquefasciatus.</title>
        <authorList>
            <consortium name="The Broad Institute Genome Sequencing Platform"/>
            <person name="Atkinson P.W."/>
            <person name="Hemingway J."/>
            <person name="Christensen B.M."/>
            <person name="Higgs S."/>
            <person name="Kodira C."/>
            <person name="Hannick L."/>
            <person name="Megy K."/>
            <person name="O'Leary S."/>
            <person name="Pearson M."/>
            <person name="Haas B.J."/>
            <person name="Mauceli E."/>
            <person name="Wortman J.R."/>
            <person name="Lee N.H."/>
            <person name="Guigo R."/>
            <person name="Stanke M."/>
            <person name="Alvarado L."/>
            <person name="Amedeo P."/>
            <person name="Antoine C.H."/>
            <person name="Arensburger P."/>
            <person name="Bidwell S.L."/>
            <person name="Crawford M."/>
            <person name="Camaro F."/>
            <person name="Devon K."/>
            <person name="Engels R."/>
            <person name="Hammond M."/>
            <person name="Howarth C."/>
            <person name="Koehrsen M."/>
            <person name="Lawson D."/>
            <person name="Montgomery P."/>
            <person name="Nene V."/>
            <person name="Nusbaum C."/>
            <person name="Puiu D."/>
            <person name="Romero-Severson J."/>
            <person name="Severson D.W."/>
            <person name="Shumway M."/>
            <person name="Sisk P."/>
            <person name="Stolte C."/>
            <person name="Zeng Q."/>
            <person name="Eisenstadt E."/>
            <person name="Fraser-Liggett C."/>
            <person name="Strausberg R."/>
            <person name="Galagan J."/>
            <person name="Birren B."/>
            <person name="Collins F.H."/>
        </authorList>
    </citation>
    <scope>NUCLEOTIDE SEQUENCE [LARGE SCALE GENOMIC DNA]</scope>
    <source>
        <strain evidence="4">JHB</strain>
    </source>
</reference>
<dbReference type="HOGENOM" id="CLU_1679662_0_0_1"/>
<dbReference type="Proteomes" id="UP000002320">
    <property type="component" value="Unassembled WGS sequence"/>
</dbReference>
<protein>
    <submittedName>
        <fullName evidence="4 5">Uncharacterized protein</fullName>
    </submittedName>
</protein>
<keyword evidence="2" id="KW-0687">Ribonucleoprotein</keyword>
<dbReference type="AlphaFoldDB" id="B0WK82"/>
<reference evidence="5" key="2">
    <citation type="submission" date="2021-02" db="UniProtKB">
        <authorList>
            <consortium name="EnsemblMetazoa"/>
        </authorList>
    </citation>
    <scope>IDENTIFICATION</scope>
    <source>
        <strain evidence="5">JHB</strain>
    </source>
</reference>
<dbReference type="EMBL" id="DS231968">
    <property type="protein sequence ID" value="EDS29656.1"/>
    <property type="molecule type" value="Genomic_DNA"/>
</dbReference>
<evidence type="ECO:0000256" key="2">
    <source>
        <dbReference type="ARBA" id="ARBA00023274"/>
    </source>
</evidence>
<organism>
    <name type="scientific">Culex quinquefasciatus</name>
    <name type="common">Southern house mosquito</name>
    <name type="synonym">Culex pungens</name>
    <dbReference type="NCBI Taxonomy" id="7176"/>
    <lineage>
        <taxon>Eukaryota</taxon>
        <taxon>Metazoa</taxon>
        <taxon>Ecdysozoa</taxon>
        <taxon>Arthropoda</taxon>
        <taxon>Hexapoda</taxon>
        <taxon>Insecta</taxon>
        <taxon>Pterygota</taxon>
        <taxon>Neoptera</taxon>
        <taxon>Endopterygota</taxon>
        <taxon>Diptera</taxon>
        <taxon>Nematocera</taxon>
        <taxon>Culicoidea</taxon>
        <taxon>Culicidae</taxon>
        <taxon>Culicinae</taxon>
        <taxon>Culicini</taxon>
        <taxon>Culex</taxon>
        <taxon>Culex</taxon>
    </lineage>
</organism>
<dbReference type="InParanoid" id="B0WK82"/>
<dbReference type="InterPro" id="IPR036967">
    <property type="entry name" value="Ribosomal_uS11_sf"/>
</dbReference>
<gene>
    <name evidence="5" type="primary">6039514</name>
    <name evidence="4" type="ORF">CpipJ_CPIJ006741</name>
</gene>
<proteinExistence type="predicted"/>
<dbReference type="GO" id="GO:0003735">
    <property type="term" value="F:structural constituent of ribosome"/>
    <property type="evidence" value="ECO:0007669"/>
    <property type="project" value="InterPro"/>
</dbReference>
<dbReference type="GO" id="GO:0005840">
    <property type="term" value="C:ribosome"/>
    <property type="evidence" value="ECO:0007669"/>
    <property type="project" value="UniProtKB-KW"/>
</dbReference>
<feature type="region of interest" description="Disordered" evidence="3">
    <location>
        <begin position="136"/>
        <end position="157"/>
    </location>
</feature>
<keyword evidence="1" id="KW-0689">Ribosomal protein</keyword>
<keyword evidence="6" id="KW-1185">Reference proteome</keyword>
<evidence type="ECO:0000256" key="3">
    <source>
        <dbReference type="SAM" id="MobiDB-lite"/>
    </source>
</evidence>
<dbReference type="GO" id="GO:1990904">
    <property type="term" value="C:ribonucleoprotein complex"/>
    <property type="evidence" value="ECO:0007669"/>
    <property type="project" value="UniProtKB-KW"/>
</dbReference>